<evidence type="ECO:0000259" key="1">
    <source>
        <dbReference type="Pfam" id="PF14244"/>
    </source>
</evidence>
<accession>A0A7C8YMN2</accession>
<protein>
    <recommendedName>
        <fullName evidence="1">Retrotransposon Copia-like N-terminal domain-containing protein</fullName>
    </recommendedName>
</protein>
<dbReference type="Pfam" id="PF14244">
    <property type="entry name" value="Retrotran_gag_3"/>
    <property type="match status" value="1"/>
</dbReference>
<dbReference type="InterPro" id="IPR029472">
    <property type="entry name" value="Copia-like_N"/>
</dbReference>
<sequence>MHTVFVIYTINKTVLVHSSIVSSFLALAKLSWYQSLVFSLIPSNASNISCDMSTTPNSTHDPHNPLFIHPSDGPNTITLAEKLTGSDNYRSWKRSMEISLSTKRKLAFVQGTLAKSVDDPQKADQWEACNNMVIAWIMNNVSDSIARSILYVKTAAEIWLQLDKRFAIANGSRKYNLLWSYCGGREDRAKGLTSNR</sequence>
<dbReference type="AlphaFoldDB" id="A0A7C8YMN2"/>
<dbReference type="PANTHER" id="PTHR37610:SF6">
    <property type="entry name" value="GAG-POLYPEPTIDE OF LTR COPIA-TYPE-RELATED"/>
    <property type="match status" value="1"/>
</dbReference>
<feature type="domain" description="Retrotransposon Copia-like N-terminal" evidence="1">
    <location>
        <begin position="69"/>
        <end position="115"/>
    </location>
</feature>
<proteinExistence type="predicted"/>
<evidence type="ECO:0000313" key="2">
    <source>
        <dbReference type="EMBL" id="MBA4622139.1"/>
    </source>
</evidence>
<name>A0A7C8YMN2_OPUST</name>
<organism evidence="2">
    <name type="scientific">Opuntia streptacantha</name>
    <name type="common">Prickly pear cactus</name>
    <name type="synonym">Opuntia cardona</name>
    <dbReference type="NCBI Taxonomy" id="393608"/>
    <lineage>
        <taxon>Eukaryota</taxon>
        <taxon>Viridiplantae</taxon>
        <taxon>Streptophyta</taxon>
        <taxon>Embryophyta</taxon>
        <taxon>Tracheophyta</taxon>
        <taxon>Spermatophyta</taxon>
        <taxon>Magnoliopsida</taxon>
        <taxon>eudicotyledons</taxon>
        <taxon>Gunneridae</taxon>
        <taxon>Pentapetalae</taxon>
        <taxon>Caryophyllales</taxon>
        <taxon>Cactineae</taxon>
        <taxon>Cactaceae</taxon>
        <taxon>Opuntioideae</taxon>
        <taxon>Opuntia</taxon>
    </lineage>
</organism>
<dbReference type="EMBL" id="GISG01037138">
    <property type="protein sequence ID" value="MBA4622139.1"/>
    <property type="molecule type" value="Transcribed_RNA"/>
</dbReference>
<reference evidence="2" key="1">
    <citation type="journal article" date="2013" name="J. Plant Res.">
        <title>Effect of fungi and light on seed germination of three Opuntia species from semiarid lands of central Mexico.</title>
        <authorList>
            <person name="Delgado-Sanchez P."/>
            <person name="Jimenez-Bremont J.F."/>
            <person name="Guerrero-Gonzalez Mde L."/>
            <person name="Flores J."/>
        </authorList>
    </citation>
    <scope>NUCLEOTIDE SEQUENCE</scope>
    <source>
        <tissue evidence="2">Cladode</tissue>
    </source>
</reference>
<reference evidence="2" key="2">
    <citation type="submission" date="2020-07" db="EMBL/GenBank/DDBJ databases">
        <authorList>
            <person name="Vera ALvarez R."/>
            <person name="Arias-Moreno D.M."/>
            <person name="Jimenez-Jacinto V."/>
            <person name="Jimenez-Bremont J.F."/>
            <person name="Swaminathan K."/>
            <person name="Moose S.P."/>
            <person name="Guerrero-Gonzalez M.L."/>
            <person name="Marino-Ramirez L."/>
            <person name="Landsman D."/>
            <person name="Rodriguez-Kessler M."/>
            <person name="Delgado-Sanchez P."/>
        </authorList>
    </citation>
    <scope>NUCLEOTIDE SEQUENCE</scope>
    <source>
        <tissue evidence="2">Cladode</tissue>
    </source>
</reference>
<dbReference type="PANTHER" id="PTHR37610">
    <property type="entry name" value="CCHC-TYPE DOMAIN-CONTAINING PROTEIN"/>
    <property type="match status" value="1"/>
</dbReference>